<evidence type="ECO:0000313" key="2">
    <source>
        <dbReference type="Proteomes" id="UP000489600"/>
    </source>
</evidence>
<dbReference type="Proteomes" id="UP000489600">
    <property type="component" value="Unassembled WGS sequence"/>
</dbReference>
<gene>
    <name evidence="1" type="ORF">ANE_LOCUS15180</name>
</gene>
<name>A0A565BTQ0_9BRAS</name>
<evidence type="ECO:0000313" key="1">
    <source>
        <dbReference type="EMBL" id="VVB04736.1"/>
    </source>
</evidence>
<comment type="caution">
    <text evidence="1">The sequence shown here is derived from an EMBL/GenBank/DDBJ whole genome shotgun (WGS) entry which is preliminary data.</text>
</comment>
<keyword evidence="2" id="KW-1185">Reference proteome</keyword>
<organism evidence="1 2">
    <name type="scientific">Arabis nemorensis</name>
    <dbReference type="NCBI Taxonomy" id="586526"/>
    <lineage>
        <taxon>Eukaryota</taxon>
        <taxon>Viridiplantae</taxon>
        <taxon>Streptophyta</taxon>
        <taxon>Embryophyta</taxon>
        <taxon>Tracheophyta</taxon>
        <taxon>Spermatophyta</taxon>
        <taxon>Magnoliopsida</taxon>
        <taxon>eudicotyledons</taxon>
        <taxon>Gunneridae</taxon>
        <taxon>Pentapetalae</taxon>
        <taxon>rosids</taxon>
        <taxon>malvids</taxon>
        <taxon>Brassicales</taxon>
        <taxon>Brassicaceae</taxon>
        <taxon>Arabideae</taxon>
        <taxon>Arabis</taxon>
    </lineage>
</organism>
<dbReference type="AlphaFoldDB" id="A0A565BTQ0"/>
<sequence>MKDYMSYGKSFLRRKFKVGKTQINGSVQFLGLRKTYNSPTMDEERTKVHTFHSKDGKTKATLFGGKADPMAITNEVSNENHQHFTDLIYGPTKMQDPRQSYGGSCAFFQTRDNPEKEMAAAVEGNEANFDVSGRVKDKPYVCPFQDGVDIVNFNEPCFSMPSFSIGLTQMAAAESESCLGTTREEATIPTDIEAPSFKIGLTQLETESLSDGNANVS</sequence>
<dbReference type="EMBL" id="CABITT030000005">
    <property type="protein sequence ID" value="VVB04736.1"/>
    <property type="molecule type" value="Genomic_DNA"/>
</dbReference>
<proteinExistence type="predicted"/>
<accession>A0A565BTQ0</accession>
<reference evidence="1" key="1">
    <citation type="submission" date="2019-07" db="EMBL/GenBank/DDBJ databases">
        <authorList>
            <person name="Dittberner H."/>
        </authorList>
    </citation>
    <scope>NUCLEOTIDE SEQUENCE [LARGE SCALE GENOMIC DNA]</scope>
</reference>
<protein>
    <submittedName>
        <fullName evidence="1">Uncharacterized protein</fullName>
    </submittedName>
</protein>